<dbReference type="PANTHER" id="PTHR12704:SF2">
    <property type="entry name" value="GOLGI PHOSPHOPROTEIN 3 HOMOLOG SAURON"/>
    <property type="match status" value="1"/>
</dbReference>
<name>A0A2N5TWD9_9BASI</name>
<keyword evidence="4" id="KW-0446">Lipid-binding</keyword>
<comment type="subcellular location">
    <subcellularLocation>
        <location evidence="1">Golgi apparatus membrane</location>
        <topology evidence="1">Peripheral membrane protein</topology>
        <orientation evidence="1">Cytoplasmic side</orientation>
    </subcellularLocation>
</comment>
<dbReference type="GO" id="GO:0005802">
    <property type="term" value="C:trans-Golgi network"/>
    <property type="evidence" value="ECO:0007669"/>
    <property type="project" value="TreeGrafter"/>
</dbReference>
<reference evidence="7 8" key="1">
    <citation type="submission" date="2017-11" db="EMBL/GenBank/DDBJ databases">
        <title>De novo assembly and phasing of dikaryotic genomes from two isolates of Puccinia coronata f. sp. avenae, the causal agent of oat crown rust.</title>
        <authorList>
            <person name="Miller M.E."/>
            <person name="Zhang Y."/>
            <person name="Omidvar V."/>
            <person name="Sperschneider J."/>
            <person name="Schwessinger B."/>
            <person name="Raley C."/>
            <person name="Palmer J.M."/>
            <person name="Garnica D."/>
            <person name="Upadhyaya N."/>
            <person name="Rathjen J."/>
            <person name="Taylor J.M."/>
            <person name="Park R.F."/>
            <person name="Dodds P.N."/>
            <person name="Hirsch C.D."/>
            <person name="Kianian S.F."/>
            <person name="Figueroa M."/>
        </authorList>
    </citation>
    <scope>NUCLEOTIDE SEQUENCE [LARGE SCALE GENOMIC DNA]</scope>
    <source>
        <strain evidence="7">12SD80</strain>
    </source>
</reference>
<organism evidence="7 8">
    <name type="scientific">Puccinia coronata f. sp. avenae</name>
    <dbReference type="NCBI Taxonomy" id="200324"/>
    <lineage>
        <taxon>Eukaryota</taxon>
        <taxon>Fungi</taxon>
        <taxon>Dikarya</taxon>
        <taxon>Basidiomycota</taxon>
        <taxon>Pucciniomycotina</taxon>
        <taxon>Pucciniomycetes</taxon>
        <taxon>Pucciniales</taxon>
        <taxon>Pucciniaceae</taxon>
        <taxon>Puccinia</taxon>
    </lineage>
</organism>
<dbReference type="Proteomes" id="UP000235392">
    <property type="component" value="Unassembled WGS sequence"/>
</dbReference>
<keyword evidence="5" id="KW-0472">Membrane</keyword>
<dbReference type="Pfam" id="PF05719">
    <property type="entry name" value="GPP34"/>
    <property type="match status" value="1"/>
</dbReference>
<proteinExistence type="inferred from homology"/>
<dbReference type="GO" id="GO:0031985">
    <property type="term" value="C:Golgi cisterna"/>
    <property type="evidence" value="ECO:0007669"/>
    <property type="project" value="TreeGrafter"/>
</dbReference>
<comment type="similarity">
    <text evidence="2">Belongs to the GOLPH3/VPS74 family.</text>
</comment>
<feature type="compositionally biased region" description="Low complexity" evidence="6">
    <location>
        <begin position="319"/>
        <end position="350"/>
    </location>
</feature>
<feature type="region of interest" description="Disordered" evidence="6">
    <location>
        <begin position="1"/>
        <end position="81"/>
    </location>
</feature>
<evidence type="ECO:0000256" key="2">
    <source>
        <dbReference type="ARBA" id="ARBA00007284"/>
    </source>
</evidence>
<gene>
    <name evidence="7" type="ORF">PCASD_17497</name>
</gene>
<dbReference type="GO" id="GO:0043001">
    <property type="term" value="P:Golgi to plasma membrane protein transport"/>
    <property type="evidence" value="ECO:0007669"/>
    <property type="project" value="TreeGrafter"/>
</dbReference>
<dbReference type="InterPro" id="IPR008628">
    <property type="entry name" value="GPP34-like"/>
</dbReference>
<evidence type="ECO:0000313" key="7">
    <source>
        <dbReference type="EMBL" id="PLW29767.1"/>
    </source>
</evidence>
<dbReference type="PANTHER" id="PTHR12704">
    <property type="entry name" value="TRANS-GOLGI PROTEIN GMX33"/>
    <property type="match status" value="1"/>
</dbReference>
<keyword evidence="3" id="KW-0333">Golgi apparatus</keyword>
<dbReference type="GO" id="GO:0006890">
    <property type="term" value="P:retrograde vesicle-mediated transport, Golgi to endoplasmic reticulum"/>
    <property type="evidence" value="ECO:0007669"/>
    <property type="project" value="TreeGrafter"/>
</dbReference>
<evidence type="ECO:0000256" key="3">
    <source>
        <dbReference type="ARBA" id="ARBA00023034"/>
    </source>
</evidence>
<sequence>MTTSSTAGLSRRRVAASNNSPSTSNGPISPDGSSYNSTTQNEQNSNGTHSYQSNRDQSNQHDPTRNHKIAYDPRDLDDSAESSLNPKLTIMEEILLLGLKDKQGYLSFWNDNISYTLRGCIILELALRHRIAMVRDPNRRRFPLPDRYIEVIDDRLTGEVLLDEALKMMKASEKMSVGTWIDLMSGETWNVMKIGYQLKQVRERLAKGLVDKGVLRTEKRNFLLFDMATHPISDSSFKEDVLRRTLSILTSRTVAVPVSELYQANVRYRTLRAVCMVCASFAANVLENALVHLSYDAREAAFQKCDELLAEFSQWPLGSSSSTNSTTTTAGLPSGNSRSPASSAPSPSVAVGAGASDITNANLLEITRVSRAEMVPGDELQIEVVAAVLHVFSKMDSLL</sequence>
<accession>A0A2N5TWD9</accession>
<feature type="compositionally biased region" description="Polar residues" evidence="6">
    <location>
        <begin position="16"/>
        <end position="57"/>
    </location>
</feature>
<evidence type="ECO:0000313" key="8">
    <source>
        <dbReference type="Proteomes" id="UP000235392"/>
    </source>
</evidence>
<dbReference type="Gene3D" id="1.10.3630.10">
    <property type="entry name" value="yeast vps74-n-term truncation variant domain like"/>
    <property type="match status" value="1"/>
</dbReference>
<dbReference type="GO" id="GO:0005829">
    <property type="term" value="C:cytosol"/>
    <property type="evidence" value="ECO:0007669"/>
    <property type="project" value="TreeGrafter"/>
</dbReference>
<feature type="compositionally biased region" description="Basic and acidic residues" evidence="6">
    <location>
        <begin position="58"/>
        <end position="77"/>
    </location>
</feature>
<evidence type="ECO:0000256" key="5">
    <source>
        <dbReference type="ARBA" id="ARBA00023136"/>
    </source>
</evidence>
<evidence type="ECO:0000256" key="4">
    <source>
        <dbReference type="ARBA" id="ARBA00023121"/>
    </source>
</evidence>
<protein>
    <recommendedName>
        <fullName evidence="9">GPP34-domain-containing protein</fullName>
    </recommendedName>
</protein>
<evidence type="ECO:0008006" key="9">
    <source>
        <dbReference type="Google" id="ProtNLM"/>
    </source>
</evidence>
<dbReference type="InterPro" id="IPR038261">
    <property type="entry name" value="GPP34-like_sf"/>
</dbReference>
<evidence type="ECO:0000256" key="6">
    <source>
        <dbReference type="SAM" id="MobiDB-lite"/>
    </source>
</evidence>
<comment type="caution">
    <text evidence="7">The sequence shown here is derived from an EMBL/GenBank/DDBJ whole genome shotgun (WGS) entry which is preliminary data.</text>
</comment>
<dbReference type="GO" id="GO:0048194">
    <property type="term" value="P:Golgi vesicle budding"/>
    <property type="evidence" value="ECO:0007669"/>
    <property type="project" value="TreeGrafter"/>
</dbReference>
<feature type="region of interest" description="Disordered" evidence="6">
    <location>
        <begin position="317"/>
        <end position="350"/>
    </location>
</feature>
<dbReference type="AlphaFoldDB" id="A0A2N5TWD9"/>
<dbReference type="GO" id="GO:0000139">
    <property type="term" value="C:Golgi membrane"/>
    <property type="evidence" value="ECO:0007669"/>
    <property type="project" value="UniProtKB-SubCell"/>
</dbReference>
<evidence type="ECO:0000256" key="1">
    <source>
        <dbReference type="ARBA" id="ARBA00004255"/>
    </source>
</evidence>
<dbReference type="EMBL" id="PGCI01000320">
    <property type="protein sequence ID" value="PLW29767.1"/>
    <property type="molecule type" value="Genomic_DNA"/>
</dbReference>
<dbReference type="GO" id="GO:0007030">
    <property type="term" value="P:Golgi organization"/>
    <property type="evidence" value="ECO:0007669"/>
    <property type="project" value="TreeGrafter"/>
</dbReference>
<dbReference type="GO" id="GO:0070273">
    <property type="term" value="F:phosphatidylinositol-4-phosphate binding"/>
    <property type="evidence" value="ECO:0007669"/>
    <property type="project" value="InterPro"/>
</dbReference>